<name>A0A2R4VTS7_9PROT</name>
<accession>A0A2R4VTS7</accession>
<dbReference type="Proteomes" id="UP000077405">
    <property type="component" value="Plasmid pYZ3"/>
</dbReference>
<evidence type="ECO:0000256" key="3">
    <source>
        <dbReference type="ARBA" id="ARBA00012824"/>
    </source>
</evidence>
<organism evidence="7 8">
    <name type="scientific">Azospirillum humicireducens</name>
    <dbReference type="NCBI Taxonomy" id="1226968"/>
    <lineage>
        <taxon>Bacteria</taxon>
        <taxon>Pseudomonadati</taxon>
        <taxon>Pseudomonadota</taxon>
        <taxon>Alphaproteobacteria</taxon>
        <taxon>Rhodospirillales</taxon>
        <taxon>Azospirillaceae</taxon>
        <taxon>Azospirillum</taxon>
    </lineage>
</organism>
<evidence type="ECO:0000256" key="1">
    <source>
        <dbReference type="ARBA" id="ARBA00000799"/>
    </source>
</evidence>
<evidence type="ECO:0000259" key="6">
    <source>
        <dbReference type="Pfam" id="PF00425"/>
    </source>
</evidence>
<dbReference type="NCBIfam" id="TIGR00543">
    <property type="entry name" value="isochor_syn"/>
    <property type="match status" value="1"/>
</dbReference>
<dbReference type="GO" id="GO:0008909">
    <property type="term" value="F:isochorismate synthase activity"/>
    <property type="evidence" value="ECO:0007669"/>
    <property type="project" value="UniProtKB-EC"/>
</dbReference>
<dbReference type="InterPro" id="IPR005801">
    <property type="entry name" value="ADC_synthase"/>
</dbReference>
<dbReference type="Gene3D" id="3.60.120.10">
    <property type="entry name" value="Anthranilate synthase"/>
    <property type="match status" value="1"/>
</dbReference>
<evidence type="ECO:0000256" key="2">
    <source>
        <dbReference type="ARBA" id="ARBA00005297"/>
    </source>
</evidence>
<gene>
    <name evidence="7" type="ORF">A6A40_22500</name>
</gene>
<evidence type="ECO:0000313" key="7">
    <source>
        <dbReference type="EMBL" id="AWB07832.1"/>
    </source>
</evidence>
<dbReference type="Pfam" id="PF00425">
    <property type="entry name" value="Chorismate_bind"/>
    <property type="match status" value="1"/>
</dbReference>
<evidence type="ECO:0000313" key="8">
    <source>
        <dbReference type="Proteomes" id="UP000077405"/>
    </source>
</evidence>
<reference evidence="7 8" key="1">
    <citation type="submission" date="2018-04" db="EMBL/GenBank/DDBJ databases">
        <title>Complete genome sequence of the nitrogen-fixing bacterium Azospirillum humicireducens type strain SgZ-5.</title>
        <authorList>
            <person name="Yu Z."/>
        </authorList>
    </citation>
    <scope>NUCLEOTIDE SEQUENCE [LARGE SCALE GENOMIC DNA]</scope>
    <source>
        <strain evidence="7 8">SgZ-5</strain>
        <plasmid evidence="7 8">pYZ3</plasmid>
    </source>
</reference>
<dbReference type="KEGG" id="ahu:A6A40_22500"/>
<keyword evidence="4 7" id="KW-0413">Isomerase</keyword>
<dbReference type="RefSeq" id="WP_108548109.1">
    <property type="nucleotide sequence ID" value="NZ_CP028904.1"/>
</dbReference>
<dbReference type="PANTHER" id="PTHR42839:SF2">
    <property type="entry name" value="ISOCHORISMATE SYNTHASE ENTC"/>
    <property type="match status" value="1"/>
</dbReference>
<dbReference type="GO" id="GO:0009697">
    <property type="term" value="P:salicylic acid biosynthetic process"/>
    <property type="evidence" value="ECO:0007669"/>
    <property type="project" value="TreeGrafter"/>
</dbReference>
<dbReference type="EMBL" id="CP028904">
    <property type="protein sequence ID" value="AWB07832.1"/>
    <property type="molecule type" value="Genomic_DNA"/>
</dbReference>
<comment type="similarity">
    <text evidence="2">Belongs to the isochorismate synthase family.</text>
</comment>
<sequence>MTHLLTMAPLAGHDPLAPLAGAADLADSVVFLSPSERLVGQGIGDQAGPAETDPDPARRVAHLLEAARRAGRAPVVMGAIPFDPSGRSRLVVPRRLDRLSPACWQAALQRLPGPPAPPRLLRSHPRPDPDGYRRAVENGLARIADGELAKLVLARSLDLEVADPIDPCRVLTALIRRHPGSLLYSVPLPAEDGREAGVFLGASPELLVRKAGGRVFANPLAGSIAASPDPAENARRIERLLASGKDRHEHAFAAHAVVETLRPFCRTIELPATPGVVAAGPIIHLSTPIVGELRAPWASALDMALALHPTPAVGGTPTAGAVAAIAELEGFDRGLYAGMVGWCDAAGDGEWAVSLRCAEIRGNRARLFAGAGIVDGSRPEAELEETATKLKTMLTALGLSAAEPTAPGF</sequence>
<evidence type="ECO:0000256" key="4">
    <source>
        <dbReference type="ARBA" id="ARBA00023235"/>
    </source>
</evidence>
<dbReference type="EC" id="5.4.4.2" evidence="3"/>
<dbReference type="InterPro" id="IPR004561">
    <property type="entry name" value="IsoChor_synthase"/>
</dbReference>
<dbReference type="InterPro" id="IPR015890">
    <property type="entry name" value="Chorismate_C"/>
</dbReference>
<dbReference type="SUPFAM" id="SSF56322">
    <property type="entry name" value="ADC synthase"/>
    <property type="match status" value="1"/>
</dbReference>
<dbReference type="PANTHER" id="PTHR42839">
    <property type="entry name" value="ISOCHORISMATE SYNTHASE ENTC"/>
    <property type="match status" value="1"/>
</dbReference>
<dbReference type="AlphaFoldDB" id="A0A2R4VTS7"/>
<feature type="domain" description="Chorismate-utilising enzyme C-terminal" evidence="6">
    <location>
        <begin position="130"/>
        <end position="389"/>
    </location>
</feature>
<keyword evidence="7" id="KW-0614">Plasmid</keyword>
<geneLocation type="plasmid" evidence="7 8">
    <name>pYZ3</name>
</geneLocation>
<comment type="catalytic activity">
    <reaction evidence="1">
        <text>chorismate = isochorismate</text>
        <dbReference type="Rhea" id="RHEA:18985"/>
        <dbReference type="ChEBI" id="CHEBI:29748"/>
        <dbReference type="ChEBI" id="CHEBI:29780"/>
        <dbReference type="EC" id="5.4.4.2"/>
    </reaction>
</comment>
<keyword evidence="8" id="KW-1185">Reference proteome</keyword>
<proteinExistence type="inferred from homology"/>
<protein>
    <recommendedName>
        <fullName evidence="3">isochorismate synthase</fullName>
        <ecNumber evidence="3">5.4.4.2</ecNumber>
    </recommendedName>
    <alternativeName>
        <fullName evidence="5">Isochorismate mutase</fullName>
    </alternativeName>
</protein>
<evidence type="ECO:0000256" key="5">
    <source>
        <dbReference type="ARBA" id="ARBA00041564"/>
    </source>
</evidence>
<dbReference type="OrthoDB" id="9806579at2"/>